<feature type="region of interest" description="Disordered" evidence="2">
    <location>
        <begin position="81"/>
        <end position="142"/>
    </location>
</feature>
<dbReference type="InterPro" id="IPR000571">
    <property type="entry name" value="Znf_CCCH"/>
</dbReference>
<organism evidence="4 5">
    <name type="scientific">Hymenoscyphus fraxineus</name>
    <dbReference type="NCBI Taxonomy" id="746836"/>
    <lineage>
        <taxon>Eukaryota</taxon>
        <taxon>Fungi</taxon>
        <taxon>Dikarya</taxon>
        <taxon>Ascomycota</taxon>
        <taxon>Pezizomycotina</taxon>
        <taxon>Leotiomycetes</taxon>
        <taxon>Helotiales</taxon>
        <taxon>Helotiaceae</taxon>
        <taxon>Hymenoscyphus</taxon>
    </lineage>
</organism>
<accession>A0A9N9L7P6</accession>
<dbReference type="OrthoDB" id="411372at2759"/>
<feature type="compositionally biased region" description="Basic and acidic residues" evidence="2">
    <location>
        <begin position="240"/>
        <end position="256"/>
    </location>
</feature>
<evidence type="ECO:0000259" key="3">
    <source>
        <dbReference type="PROSITE" id="PS50103"/>
    </source>
</evidence>
<evidence type="ECO:0000313" key="5">
    <source>
        <dbReference type="Proteomes" id="UP000696280"/>
    </source>
</evidence>
<evidence type="ECO:0000256" key="2">
    <source>
        <dbReference type="SAM" id="MobiDB-lite"/>
    </source>
</evidence>
<dbReference type="AlphaFoldDB" id="A0A9N9L7P6"/>
<feature type="compositionally biased region" description="Basic and acidic residues" evidence="2">
    <location>
        <begin position="314"/>
        <end position="334"/>
    </location>
</feature>
<feature type="zinc finger region" description="C3H1-type" evidence="1">
    <location>
        <begin position="140"/>
        <end position="168"/>
    </location>
</feature>
<protein>
    <recommendedName>
        <fullName evidence="3">C3H1-type domain-containing protein</fullName>
    </recommendedName>
</protein>
<keyword evidence="1" id="KW-0479">Metal-binding</keyword>
<name>A0A9N9L7P6_9HELO</name>
<keyword evidence="1" id="KW-0863">Zinc-finger</keyword>
<comment type="caution">
    <text evidence="4">The sequence shown here is derived from an EMBL/GenBank/DDBJ whole genome shotgun (WGS) entry which is preliminary data.</text>
</comment>
<feature type="region of interest" description="Disordered" evidence="2">
    <location>
        <begin position="240"/>
        <end position="265"/>
    </location>
</feature>
<proteinExistence type="predicted"/>
<feature type="region of interest" description="Disordered" evidence="2">
    <location>
        <begin position="292"/>
        <end position="334"/>
    </location>
</feature>
<dbReference type="PROSITE" id="PS50103">
    <property type="entry name" value="ZF_C3H1"/>
    <property type="match status" value="1"/>
</dbReference>
<gene>
    <name evidence="4" type="ORF">HYFRA_00009827</name>
</gene>
<keyword evidence="1" id="KW-0862">Zinc</keyword>
<dbReference type="EMBL" id="CAJVRL010000083">
    <property type="protein sequence ID" value="CAG8958512.1"/>
    <property type="molecule type" value="Genomic_DNA"/>
</dbReference>
<dbReference type="GO" id="GO:0008270">
    <property type="term" value="F:zinc ion binding"/>
    <property type="evidence" value="ECO:0007669"/>
    <property type="project" value="UniProtKB-KW"/>
</dbReference>
<feature type="domain" description="C3H1-type" evidence="3">
    <location>
        <begin position="140"/>
        <end position="168"/>
    </location>
</feature>
<keyword evidence="5" id="KW-1185">Reference proteome</keyword>
<dbReference type="Proteomes" id="UP000696280">
    <property type="component" value="Unassembled WGS sequence"/>
</dbReference>
<evidence type="ECO:0000256" key="1">
    <source>
        <dbReference type="PROSITE-ProRule" id="PRU00723"/>
    </source>
</evidence>
<evidence type="ECO:0000313" key="4">
    <source>
        <dbReference type="EMBL" id="CAG8958512.1"/>
    </source>
</evidence>
<reference evidence="4" key="1">
    <citation type="submission" date="2021-07" db="EMBL/GenBank/DDBJ databases">
        <authorList>
            <person name="Durling M."/>
        </authorList>
    </citation>
    <scope>NUCLEOTIDE SEQUENCE</scope>
</reference>
<sequence>MHPETPEIRNHGNKPWASHFIVRKMGQIVPLIAVDELPPSLHIDGVPRYLSVVETKGMLNLGLQEEREGYYRVTRGEARTKSLVDSVHNPAKSQAGNLTAKEPATRPAETEVVTTTPRQPPPTPKSSSLSPSSREDREKPRSQQLCRHWCVHGVCKWGLGCHYRHRMPMDRDGLREVGLREWPGWFRRGNPGLFGDGGVRARRAGGVDVLERGERGERGLGEEILERLRRLEGREWGVEKMDGEGGGTEREKEKNGRKVKGRGAVKAPAVVEMSGKVERVERAKGLDDRIVRKETRRWEDDESGDDSDISSLPPRREVDISEGEAKRKEKLVDV</sequence>